<evidence type="ECO:0000259" key="10">
    <source>
        <dbReference type="PROSITE" id="PS52015"/>
    </source>
</evidence>
<evidence type="ECO:0000256" key="7">
    <source>
        <dbReference type="ARBA" id="ARBA00022927"/>
    </source>
</evidence>
<keyword evidence="9" id="KW-0472">Membrane</keyword>
<dbReference type="InterPro" id="IPR006260">
    <property type="entry name" value="TonB/TolA_C"/>
</dbReference>
<keyword evidence="8" id="KW-1133">Transmembrane helix</keyword>
<dbReference type="InterPro" id="IPR037682">
    <property type="entry name" value="TonB_C"/>
</dbReference>
<comment type="similarity">
    <text evidence="2">Belongs to the TonB family.</text>
</comment>
<dbReference type="GO" id="GO:0031992">
    <property type="term" value="F:energy transducer activity"/>
    <property type="evidence" value="ECO:0007669"/>
    <property type="project" value="TreeGrafter"/>
</dbReference>
<protein>
    <submittedName>
        <fullName evidence="11">TonB family protein</fullName>
    </submittedName>
</protein>
<dbReference type="PANTHER" id="PTHR33446">
    <property type="entry name" value="PROTEIN TONB-RELATED"/>
    <property type="match status" value="1"/>
</dbReference>
<evidence type="ECO:0000256" key="5">
    <source>
        <dbReference type="ARBA" id="ARBA00022519"/>
    </source>
</evidence>
<keyword evidence="4" id="KW-1003">Cell membrane</keyword>
<dbReference type="AlphaFoldDB" id="A0A3E0I0Z0"/>
<dbReference type="InterPro" id="IPR051045">
    <property type="entry name" value="TonB-dependent_transducer"/>
</dbReference>
<dbReference type="PROSITE" id="PS52015">
    <property type="entry name" value="TONB_CTD"/>
    <property type="match status" value="1"/>
</dbReference>
<dbReference type="GO" id="GO:0055085">
    <property type="term" value="P:transmembrane transport"/>
    <property type="evidence" value="ECO:0007669"/>
    <property type="project" value="InterPro"/>
</dbReference>
<dbReference type="NCBIfam" id="TIGR01352">
    <property type="entry name" value="tonB_Cterm"/>
    <property type="match status" value="1"/>
</dbReference>
<dbReference type="Pfam" id="PF03544">
    <property type="entry name" value="TonB_C"/>
    <property type="match status" value="1"/>
</dbReference>
<evidence type="ECO:0000256" key="9">
    <source>
        <dbReference type="ARBA" id="ARBA00023136"/>
    </source>
</evidence>
<keyword evidence="7" id="KW-0653">Protein transport</keyword>
<dbReference type="OrthoDB" id="1522859at2"/>
<dbReference type="PANTHER" id="PTHR33446:SF2">
    <property type="entry name" value="PROTEIN TONB"/>
    <property type="match status" value="1"/>
</dbReference>
<evidence type="ECO:0000256" key="1">
    <source>
        <dbReference type="ARBA" id="ARBA00004383"/>
    </source>
</evidence>
<evidence type="ECO:0000256" key="2">
    <source>
        <dbReference type="ARBA" id="ARBA00006555"/>
    </source>
</evidence>
<reference evidence="11 12" key="1">
    <citation type="submission" date="2018-08" db="EMBL/GenBank/DDBJ databases">
        <title>Genomic Encyclopedia of Type Strains, Phase IV (KMG-IV): sequencing the most valuable type-strain genomes for metagenomic binning, comparative biology and taxonomic classification.</title>
        <authorList>
            <person name="Goeker M."/>
        </authorList>
    </citation>
    <scope>NUCLEOTIDE SEQUENCE [LARGE SCALE GENOMIC DNA]</scope>
    <source>
        <strain evidence="11 12">DSM 18841</strain>
    </source>
</reference>
<organism evidence="11 12">
    <name type="scientific">Tenacibaculum gallaicum</name>
    <dbReference type="NCBI Taxonomy" id="561505"/>
    <lineage>
        <taxon>Bacteria</taxon>
        <taxon>Pseudomonadati</taxon>
        <taxon>Bacteroidota</taxon>
        <taxon>Flavobacteriia</taxon>
        <taxon>Flavobacteriales</taxon>
        <taxon>Flavobacteriaceae</taxon>
        <taxon>Tenacibaculum</taxon>
    </lineage>
</organism>
<evidence type="ECO:0000256" key="8">
    <source>
        <dbReference type="ARBA" id="ARBA00022989"/>
    </source>
</evidence>
<evidence type="ECO:0000256" key="6">
    <source>
        <dbReference type="ARBA" id="ARBA00022692"/>
    </source>
</evidence>
<dbReference type="Gene3D" id="3.30.1150.10">
    <property type="match status" value="1"/>
</dbReference>
<dbReference type="Proteomes" id="UP000256884">
    <property type="component" value="Unassembled WGS sequence"/>
</dbReference>
<dbReference type="GO" id="GO:0098797">
    <property type="term" value="C:plasma membrane protein complex"/>
    <property type="evidence" value="ECO:0007669"/>
    <property type="project" value="TreeGrafter"/>
</dbReference>
<comment type="caution">
    <text evidence="11">The sequence shown here is derived from an EMBL/GenBank/DDBJ whole genome shotgun (WGS) entry which is preliminary data.</text>
</comment>
<evidence type="ECO:0000313" key="12">
    <source>
        <dbReference type="Proteomes" id="UP000256884"/>
    </source>
</evidence>
<keyword evidence="5" id="KW-0997">Cell inner membrane</keyword>
<accession>A0A3E0I0Z0</accession>
<evidence type="ECO:0000256" key="3">
    <source>
        <dbReference type="ARBA" id="ARBA00022448"/>
    </source>
</evidence>
<feature type="domain" description="TonB C-terminal" evidence="10">
    <location>
        <begin position="129"/>
        <end position="221"/>
    </location>
</feature>
<keyword evidence="12" id="KW-1185">Reference proteome</keyword>
<gene>
    <name evidence="11" type="ORF">C7448_103104</name>
</gene>
<comment type="subcellular location">
    <subcellularLocation>
        <location evidence="1">Cell inner membrane</location>
        <topology evidence="1">Single-pass membrane protein</topology>
        <orientation evidence="1">Periplasmic side</orientation>
    </subcellularLocation>
</comment>
<dbReference type="GO" id="GO:0015031">
    <property type="term" value="P:protein transport"/>
    <property type="evidence" value="ECO:0007669"/>
    <property type="project" value="UniProtKB-KW"/>
</dbReference>
<evidence type="ECO:0000313" key="11">
    <source>
        <dbReference type="EMBL" id="REH52372.1"/>
    </source>
</evidence>
<name>A0A3E0I0Z0_9FLAO</name>
<dbReference type="EMBL" id="QUNS01000003">
    <property type="protein sequence ID" value="REH52372.1"/>
    <property type="molecule type" value="Genomic_DNA"/>
</dbReference>
<proteinExistence type="inferred from homology"/>
<dbReference type="RefSeq" id="WP_115900730.1">
    <property type="nucleotide sequence ID" value="NZ_QUNS01000003.1"/>
</dbReference>
<keyword evidence="6" id="KW-0812">Transmembrane</keyword>
<evidence type="ECO:0000256" key="4">
    <source>
        <dbReference type="ARBA" id="ARBA00022475"/>
    </source>
</evidence>
<dbReference type="SUPFAM" id="SSF74653">
    <property type="entry name" value="TolA/TonB C-terminal domain"/>
    <property type="match status" value="1"/>
</dbReference>
<keyword evidence="3" id="KW-0813">Transport</keyword>
<sequence length="221" mass="25458">MKHILILFLFSISFSYSQEKCETPNENIQDINTISITKCSIDDVKEALEIEKVKEISTRKRHHKLRKANAISAKTNKVKQIKSKNSLVEKLNIKEDILTSLDKVPFHLVEQIPLFKECKKTPILQQSKCFEKEMIKHIVRNFDYPKEALRKKIEGKVLVQFTINKKGNVVYIKKKGAENSDLLKKEAHRLIAALPKFIPGSHKGSLVNVKYALPIIFRVPL</sequence>